<evidence type="ECO:0008006" key="15">
    <source>
        <dbReference type="Google" id="ProtNLM"/>
    </source>
</evidence>
<proteinExistence type="inferred from homology"/>
<keyword evidence="9" id="KW-0560">Oxidoreductase</keyword>
<evidence type="ECO:0000256" key="10">
    <source>
        <dbReference type="ARBA" id="ARBA00023004"/>
    </source>
</evidence>
<dbReference type="SUPFAM" id="SSF48264">
    <property type="entry name" value="Cytochrome P450"/>
    <property type="match status" value="1"/>
</dbReference>
<evidence type="ECO:0000313" key="14">
    <source>
        <dbReference type="Proteomes" id="UP001148838"/>
    </source>
</evidence>
<dbReference type="PANTHER" id="PTHR24291">
    <property type="entry name" value="CYTOCHROME P450 FAMILY 4"/>
    <property type="match status" value="1"/>
</dbReference>
<keyword evidence="7" id="KW-0256">Endoplasmic reticulum</keyword>
<accession>A0ABQ8SJ94</accession>
<dbReference type="Proteomes" id="UP001148838">
    <property type="component" value="Unassembled WGS sequence"/>
</dbReference>
<feature type="non-terminal residue" evidence="13">
    <location>
        <position position="1"/>
    </location>
</feature>
<evidence type="ECO:0000256" key="1">
    <source>
        <dbReference type="ARBA" id="ARBA00001971"/>
    </source>
</evidence>
<keyword evidence="10" id="KW-0408">Iron</keyword>
<protein>
    <recommendedName>
        <fullName evidence="15">Cytochrome P450</fullName>
    </recommendedName>
</protein>
<sequence>DHAVKELDEIFEGSDRDATMEDLRNMKYIERCIMETLRLLPSAPAIGRKLTRDLHLVIDTVQHVICCFLLIGQKFAMFELKALVSTVLRSHKIEAVTKLRLTDLEWRITLKTKEPLLIKLSPRQQVHTE</sequence>
<keyword evidence="12" id="KW-0472">Membrane</keyword>
<name>A0ABQ8SJ94_PERAM</name>
<dbReference type="InterPro" id="IPR001128">
    <property type="entry name" value="Cyt_P450"/>
</dbReference>
<dbReference type="EMBL" id="JAJSOF020000027">
    <property type="protein sequence ID" value="KAJ4433876.1"/>
    <property type="molecule type" value="Genomic_DNA"/>
</dbReference>
<keyword evidence="5" id="KW-0349">Heme</keyword>
<comment type="caution">
    <text evidence="13">The sequence shown here is derived from an EMBL/GenBank/DDBJ whole genome shotgun (WGS) entry which is preliminary data.</text>
</comment>
<reference evidence="13 14" key="1">
    <citation type="journal article" date="2022" name="Allergy">
        <title>Genome assembly and annotation of Periplaneta americana reveal a comprehensive cockroach allergen profile.</title>
        <authorList>
            <person name="Wang L."/>
            <person name="Xiong Q."/>
            <person name="Saelim N."/>
            <person name="Wang L."/>
            <person name="Nong W."/>
            <person name="Wan A.T."/>
            <person name="Shi M."/>
            <person name="Liu X."/>
            <person name="Cao Q."/>
            <person name="Hui J.H.L."/>
            <person name="Sookrung N."/>
            <person name="Leung T.F."/>
            <person name="Tungtrongchitr A."/>
            <person name="Tsui S.K.W."/>
        </authorList>
    </citation>
    <scope>NUCLEOTIDE SEQUENCE [LARGE SCALE GENOMIC DNA]</scope>
    <source>
        <strain evidence="13">PWHHKU_190912</strain>
    </source>
</reference>
<comment type="cofactor">
    <cofactor evidence="1">
        <name>heme</name>
        <dbReference type="ChEBI" id="CHEBI:30413"/>
    </cofactor>
</comment>
<evidence type="ECO:0000256" key="12">
    <source>
        <dbReference type="ARBA" id="ARBA00023136"/>
    </source>
</evidence>
<evidence type="ECO:0000256" key="8">
    <source>
        <dbReference type="ARBA" id="ARBA00022848"/>
    </source>
</evidence>
<keyword evidence="6" id="KW-0479">Metal-binding</keyword>
<evidence type="ECO:0000256" key="9">
    <source>
        <dbReference type="ARBA" id="ARBA00023002"/>
    </source>
</evidence>
<dbReference type="Pfam" id="PF00067">
    <property type="entry name" value="p450"/>
    <property type="match status" value="1"/>
</dbReference>
<keyword evidence="11" id="KW-0503">Monooxygenase</keyword>
<evidence type="ECO:0000256" key="11">
    <source>
        <dbReference type="ARBA" id="ARBA00023033"/>
    </source>
</evidence>
<evidence type="ECO:0000313" key="13">
    <source>
        <dbReference type="EMBL" id="KAJ4433876.1"/>
    </source>
</evidence>
<dbReference type="InterPro" id="IPR036396">
    <property type="entry name" value="Cyt_P450_sf"/>
</dbReference>
<evidence type="ECO:0000256" key="6">
    <source>
        <dbReference type="ARBA" id="ARBA00022723"/>
    </source>
</evidence>
<evidence type="ECO:0000256" key="7">
    <source>
        <dbReference type="ARBA" id="ARBA00022824"/>
    </source>
</evidence>
<comment type="subcellular location">
    <subcellularLocation>
        <location evidence="3">Endoplasmic reticulum membrane</location>
        <topology evidence="3">Peripheral membrane protein</topology>
    </subcellularLocation>
    <subcellularLocation>
        <location evidence="2">Microsome membrane</location>
        <topology evidence="2">Peripheral membrane protein</topology>
    </subcellularLocation>
</comment>
<evidence type="ECO:0000256" key="5">
    <source>
        <dbReference type="ARBA" id="ARBA00022617"/>
    </source>
</evidence>
<keyword evidence="8" id="KW-0492">Microsome</keyword>
<dbReference type="Gene3D" id="1.10.630.10">
    <property type="entry name" value="Cytochrome P450"/>
    <property type="match status" value="2"/>
</dbReference>
<evidence type="ECO:0000256" key="4">
    <source>
        <dbReference type="ARBA" id="ARBA00010617"/>
    </source>
</evidence>
<keyword evidence="14" id="KW-1185">Reference proteome</keyword>
<gene>
    <name evidence="13" type="ORF">ANN_16189</name>
</gene>
<dbReference type="PANTHER" id="PTHR24291:SF189">
    <property type="entry name" value="CYTOCHROME P450 4C3-RELATED"/>
    <property type="match status" value="1"/>
</dbReference>
<dbReference type="InterPro" id="IPR050196">
    <property type="entry name" value="Cytochrome_P450_Monoox"/>
</dbReference>
<evidence type="ECO:0000256" key="3">
    <source>
        <dbReference type="ARBA" id="ARBA00004406"/>
    </source>
</evidence>
<organism evidence="13 14">
    <name type="scientific">Periplaneta americana</name>
    <name type="common">American cockroach</name>
    <name type="synonym">Blatta americana</name>
    <dbReference type="NCBI Taxonomy" id="6978"/>
    <lineage>
        <taxon>Eukaryota</taxon>
        <taxon>Metazoa</taxon>
        <taxon>Ecdysozoa</taxon>
        <taxon>Arthropoda</taxon>
        <taxon>Hexapoda</taxon>
        <taxon>Insecta</taxon>
        <taxon>Pterygota</taxon>
        <taxon>Neoptera</taxon>
        <taxon>Polyneoptera</taxon>
        <taxon>Dictyoptera</taxon>
        <taxon>Blattodea</taxon>
        <taxon>Blattoidea</taxon>
        <taxon>Blattidae</taxon>
        <taxon>Blattinae</taxon>
        <taxon>Periplaneta</taxon>
    </lineage>
</organism>
<comment type="similarity">
    <text evidence="4">Belongs to the cytochrome P450 family.</text>
</comment>
<evidence type="ECO:0000256" key="2">
    <source>
        <dbReference type="ARBA" id="ARBA00004174"/>
    </source>
</evidence>